<keyword evidence="3" id="KW-1185">Reference proteome</keyword>
<name>A0AAW0LDB1_QUESU</name>
<organism evidence="2 3">
    <name type="scientific">Quercus suber</name>
    <name type="common">Cork oak</name>
    <dbReference type="NCBI Taxonomy" id="58331"/>
    <lineage>
        <taxon>Eukaryota</taxon>
        <taxon>Viridiplantae</taxon>
        <taxon>Streptophyta</taxon>
        <taxon>Embryophyta</taxon>
        <taxon>Tracheophyta</taxon>
        <taxon>Spermatophyta</taxon>
        <taxon>Magnoliopsida</taxon>
        <taxon>eudicotyledons</taxon>
        <taxon>Gunneridae</taxon>
        <taxon>Pentapetalae</taxon>
        <taxon>rosids</taxon>
        <taxon>fabids</taxon>
        <taxon>Fagales</taxon>
        <taxon>Fagaceae</taxon>
        <taxon>Quercus</taxon>
    </lineage>
</organism>
<evidence type="ECO:0000313" key="2">
    <source>
        <dbReference type="EMBL" id="KAK7848956.1"/>
    </source>
</evidence>
<gene>
    <name evidence="2" type="ORF">CFP56_003954</name>
</gene>
<dbReference type="AlphaFoldDB" id="A0AAW0LDB1"/>
<sequence length="106" mass="12286">MEGPKVKAKWLEDRFRNPLPADASEELVQQYAQFYILEMLASNTSEPTLRHGWQAGRRQRQRGHQSSQHPISDRYPTSGQRPTSGRRHTPMHDHTMEEASQTADEM</sequence>
<accession>A0AAW0LDB1</accession>
<protein>
    <submittedName>
        <fullName evidence="2">Uncharacterized protein</fullName>
    </submittedName>
</protein>
<evidence type="ECO:0000256" key="1">
    <source>
        <dbReference type="SAM" id="MobiDB-lite"/>
    </source>
</evidence>
<comment type="caution">
    <text evidence="2">The sequence shown here is derived from an EMBL/GenBank/DDBJ whole genome shotgun (WGS) entry which is preliminary data.</text>
</comment>
<reference evidence="2 3" key="1">
    <citation type="journal article" date="2018" name="Sci. Data">
        <title>The draft genome sequence of cork oak.</title>
        <authorList>
            <person name="Ramos A.M."/>
            <person name="Usie A."/>
            <person name="Barbosa P."/>
            <person name="Barros P.M."/>
            <person name="Capote T."/>
            <person name="Chaves I."/>
            <person name="Simoes F."/>
            <person name="Abreu I."/>
            <person name="Carrasquinho I."/>
            <person name="Faro C."/>
            <person name="Guimaraes J.B."/>
            <person name="Mendonca D."/>
            <person name="Nobrega F."/>
            <person name="Rodrigues L."/>
            <person name="Saibo N.J.M."/>
            <person name="Varela M.C."/>
            <person name="Egas C."/>
            <person name="Matos J."/>
            <person name="Miguel C.M."/>
            <person name="Oliveira M.M."/>
            <person name="Ricardo C.P."/>
            <person name="Goncalves S."/>
        </authorList>
    </citation>
    <scope>NUCLEOTIDE SEQUENCE [LARGE SCALE GENOMIC DNA]</scope>
    <source>
        <strain evidence="3">cv. HL8</strain>
    </source>
</reference>
<feature type="region of interest" description="Disordered" evidence="1">
    <location>
        <begin position="45"/>
        <end position="106"/>
    </location>
</feature>
<proteinExistence type="predicted"/>
<evidence type="ECO:0000313" key="3">
    <source>
        <dbReference type="Proteomes" id="UP000237347"/>
    </source>
</evidence>
<dbReference type="Proteomes" id="UP000237347">
    <property type="component" value="Unassembled WGS sequence"/>
</dbReference>
<dbReference type="EMBL" id="PKMF04000120">
    <property type="protein sequence ID" value="KAK7848956.1"/>
    <property type="molecule type" value="Genomic_DNA"/>
</dbReference>